<dbReference type="Proteomes" id="UP000317371">
    <property type="component" value="Unassembled WGS sequence"/>
</dbReference>
<proteinExistence type="predicted"/>
<name>A0A540VJN1_9CHLR</name>
<evidence type="ECO:0000313" key="3">
    <source>
        <dbReference type="Proteomes" id="UP000317371"/>
    </source>
</evidence>
<organism evidence="2 3">
    <name type="scientific">Litorilinea aerophila</name>
    <dbReference type="NCBI Taxonomy" id="1204385"/>
    <lineage>
        <taxon>Bacteria</taxon>
        <taxon>Bacillati</taxon>
        <taxon>Chloroflexota</taxon>
        <taxon>Caldilineae</taxon>
        <taxon>Caldilineales</taxon>
        <taxon>Caldilineaceae</taxon>
        <taxon>Litorilinea</taxon>
    </lineage>
</organism>
<dbReference type="RefSeq" id="WP_141608965.1">
    <property type="nucleotide sequence ID" value="NZ_VIGC02000005.1"/>
</dbReference>
<evidence type="ECO:0000313" key="2">
    <source>
        <dbReference type="EMBL" id="TQE96980.1"/>
    </source>
</evidence>
<keyword evidence="1" id="KW-0472">Membrane</keyword>
<evidence type="ECO:0000256" key="1">
    <source>
        <dbReference type="SAM" id="Phobius"/>
    </source>
</evidence>
<dbReference type="InParanoid" id="A0A540VJN1"/>
<dbReference type="AlphaFoldDB" id="A0A540VJN1"/>
<keyword evidence="3" id="KW-1185">Reference proteome</keyword>
<accession>A0A540VJN1</accession>
<keyword evidence="1" id="KW-1133">Transmembrane helix</keyword>
<dbReference type="EMBL" id="VIGC01000005">
    <property type="protein sequence ID" value="TQE96980.1"/>
    <property type="molecule type" value="Genomic_DNA"/>
</dbReference>
<feature type="transmembrane region" description="Helical" evidence="1">
    <location>
        <begin position="169"/>
        <end position="187"/>
    </location>
</feature>
<protein>
    <submittedName>
        <fullName evidence="2">Uncharacterized protein</fullName>
    </submittedName>
</protein>
<comment type="caution">
    <text evidence="2">The sequence shown here is derived from an EMBL/GenBank/DDBJ whole genome shotgun (WGS) entry which is preliminary data.</text>
</comment>
<sequence>MTWQPTETGLATTWQVAIEAELEAGSQAVLGMETGPGILEGVVPLLALQMLAERRTDPTRPLLMAGGTGPAWLAALFTPPHQKPPASPRVNVLFAGPDVATWLASHALSAGSRPRAFQPQPTAMTTAMHDWLFPHQAALPTGRRETLPWWIVNRPTASPPDAPDPAQDWLAWISMVAVTLLLLLALVA</sequence>
<keyword evidence="1" id="KW-0812">Transmembrane</keyword>
<reference evidence="2 3" key="1">
    <citation type="submission" date="2019-06" db="EMBL/GenBank/DDBJ databases">
        <title>Genome sequence of Litorilinea aerophila BAA-2444.</title>
        <authorList>
            <person name="Maclea K.S."/>
            <person name="Maurais E.G."/>
            <person name="Iannazzi L.C."/>
        </authorList>
    </citation>
    <scope>NUCLEOTIDE SEQUENCE [LARGE SCALE GENOMIC DNA]</scope>
    <source>
        <strain evidence="2 3">ATCC BAA-2444</strain>
    </source>
</reference>
<gene>
    <name evidence="2" type="ORF">FKZ61_04895</name>
</gene>